<accession>A0A328DVD3</accession>
<feature type="signal peptide" evidence="2">
    <location>
        <begin position="1"/>
        <end position="21"/>
    </location>
</feature>
<keyword evidence="1" id="KW-0472">Membrane</keyword>
<feature type="transmembrane region" description="Helical" evidence="1">
    <location>
        <begin position="37"/>
        <end position="68"/>
    </location>
</feature>
<dbReference type="EMBL" id="NQVE01000076">
    <property type="protein sequence ID" value="RAL49677.1"/>
    <property type="molecule type" value="Genomic_DNA"/>
</dbReference>
<feature type="transmembrane region" description="Helical" evidence="1">
    <location>
        <begin position="80"/>
        <end position="109"/>
    </location>
</feature>
<reference evidence="3 4" key="1">
    <citation type="submission" date="2018-06" db="EMBL/GenBank/DDBJ databases">
        <title>The Genome of Cuscuta australis (Dodder) Provides Insight into the Evolution of Plant Parasitism.</title>
        <authorList>
            <person name="Liu H."/>
        </authorList>
    </citation>
    <scope>NUCLEOTIDE SEQUENCE [LARGE SCALE GENOMIC DNA]</scope>
    <source>
        <strain evidence="4">cv. Yunnan</strain>
        <tissue evidence="3">Vines</tissue>
    </source>
</reference>
<proteinExistence type="predicted"/>
<protein>
    <submittedName>
        <fullName evidence="3">Uncharacterized protein</fullName>
    </submittedName>
</protein>
<keyword evidence="1" id="KW-1133">Transmembrane helix</keyword>
<evidence type="ECO:0000313" key="3">
    <source>
        <dbReference type="EMBL" id="RAL49677.1"/>
    </source>
</evidence>
<evidence type="ECO:0000256" key="2">
    <source>
        <dbReference type="SAM" id="SignalP"/>
    </source>
</evidence>
<comment type="caution">
    <text evidence="3">The sequence shown here is derived from an EMBL/GenBank/DDBJ whole genome shotgun (WGS) entry which is preliminary data.</text>
</comment>
<keyword evidence="1" id="KW-0812">Transmembrane</keyword>
<keyword evidence="2" id="KW-0732">Signal</keyword>
<gene>
    <name evidence="3" type="ORF">DM860_001968</name>
</gene>
<dbReference type="Proteomes" id="UP000249390">
    <property type="component" value="Unassembled WGS sequence"/>
</dbReference>
<evidence type="ECO:0000256" key="1">
    <source>
        <dbReference type="SAM" id="Phobius"/>
    </source>
</evidence>
<name>A0A328DVD3_9ASTE</name>
<evidence type="ECO:0000313" key="4">
    <source>
        <dbReference type="Proteomes" id="UP000249390"/>
    </source>
</evidence>
<sequence length="253" mass="28522">MVAINLLLVIRLCLLVGDLDCYSDGDYQRPVSGSDYVCWWTIGVVIVMVTINVLLLVMVVWFSARILLILFGEGSDYVCWWTIGVVIVMVTINVLLLVMVVWFSARILLIFFGEGSDYVCWWAIGVVVVMVTINVLLLVMVVWFVAWIRVIFFGEVNKAFEKMKRNSLSDNEDLHTVRLFKRTDFYFPDGGFVTSRLKGKKVTTLDDRVGNFGSLSPDKEEMEKSLSSIVNVPGVEETSNVSIPKDVGVPETL</sequence>
<organism evidence="3 4">
    <name type="scientific">Cuscuta australis</name>
    <dbReference type="NCBI Taxonomy" id="267555"/>
    <lineage>
        <taxon>Eukaryota</taxon>
        <taxon>Viridiplantae</taxon>
        <taxon>Streptophyta</taxon>
        <taxon>Embryophyta</taxon>
        <taxon>Tracheophyta</taxon>
        <taxon>Spermatophyta</taxon>
        <taxon>Magnoliopsida</taxon>
        <taxon>eudicotyledons</taxon>
        <taxon>Gunneridae</taxon>
        <taxon>Pentapetalae</taxon>
        <taxon>asterids</taxon>
        <taxon>lamiids</taxon>
        <taxon>Solanales</taxon>
        <taxon>Convolvulaceae</taxon>
        <taxon>Cuscuteae</taxon>
        <taxon>Cuscuta</taxon>
        <taxon>Cuscuta subgen. Grammica</taxon>
        <taxon>Cuscuta sect. Cleistogrammica</taxon>
    </lineage>
</organism>
<dbReference type="AlphaFoldDB" id="A0A328DVD3"/>
<feature type="transmembrane region" description="Helical" evidence="1">
    <location>
        <begin position="121"/>
        <end position="154"/>
    </location>
</feature>
<feature type="chain" id="PRO_5016302379" evidence="2">
    <location>
        <begin position="22"/>
        <end position="253"/>
    </location>
</feature>
<keyword evidence="4" id="KW-1185">Reference proteome</keyword>